<dbReference type="InterPro" id="IPR013986">
    <property type="entry name" value="DExx_box_DNA_helicase_dom_sf"/>
</dbReference>
<evidence type="ECO:0000256" key="7">
    <source>
        <dbReference type="ARBA" id="ARBA00022840"/>
    </source>
</evidence>
<dbReference type="InterPro" id="IPR027417">
    <property type="entry name" value="P-loop_NTPase"/>
</dbReference>
<evidence type="ECO:0000256" key="4">
    <source>
        <dbReference type="ARBA" id="ARBA00022801"/>
    </source>
</evidence>
<dbReference type="Pfam" id="PF17946">
    <property type="entry name" value="RecC_C"/>
    <property type="match status" value="1"/>
</dbReference>
<gene>
    <name evidence="11" type="ORF">H8E80_03585</name>
</gene>
<proteinExistence type="predicted"/>
<dbReference type="Gene3D" id="3.40.50.10930">
    <property type="match status" value="1"/>
</dbReference>
<dbReference type="GO" id="GO:0008854">
    <property type="term" value="F:exodeoxyribonuclease V activity"/>
    <property type="evidence" value="ECO:0007669"/>
    <property type="project" value="InterPro"/>
</dbReference>
<accession>A0A8J6N5M2</accession>
<keyword evidence="2" id="KW-0547">Nucleotide-binding</keyword>
<dbReference type="Proteomes" id="UP000603545">
    <property type="component" value="Unassembled WGS sequence"/>
</dbReference>
<dbReference type="InterPro" id="IPR011335">
    <property type="entry name" value="Restrct_endonuc-II-like"/>
</dbReference>
<protein>
    <submittedName>
        <fullName evidence="11">Exodeoxyribonuclease V subunit gamma</fullName>
    </submittedName>
</protein>
<evidence type="ECO:0000256" key="3">
    <source>
        <dbReference type="ARBA" id="ARBA00022763"/>
    </source>
</evidence>
<dbReference type="PIRSF" id="PIRSF000980">
    <property type="entry name" value="RecC"/>
    <property type="match status" value="1"/>
</dbReference>
<evidence type="ECO:0000256" key="6">
    <source>
        <dbReference type="ARBA" id="ARBA00022839"/>
    </source>
</evidence>
<keyword evidence="6" id="KW-0269">Exonuclease</keyword>
<evidence type="ECO:0000256" key="2">
    <source>
        <dbReference type="ARBA" id="ARBA00022741"/>
    </source>
</evidence>
<evidence type="ECO:0000313" key="12">
    <source>
        <dbReference type="Proteomes" id="UP000603545"/>
    </source>
</evidence>
<dbReference type="EMBL" id="JACNLL010000035">
    <property type="protein sequence ID" value="MBC8199113.1"/>
    <property type="molecule type" value="Genomic_DNA"/>
</dbReference>
<dbReference type="GO" id="GO:0006281">
    <property type="term" value="P:DNA repair"/>
    <property type="evidence" value="ECO:0007669"/>
    <property type="project" value="UniProtKB-KW"/>
</dbReference>
<evidence type="ECO:0000256" key="1">
    <source>
        <dbReference type="ARBA" id="ARBA00022722"/>
    </source>
</evidence>
<evidence type="ECO:0000259" key="10">
    <source>
        <dbReference type="Pfam" id="PF17946"/>
    </source>
</evidence>
<dbReference type="SUPFAM" id="SSF52980">
    <property type="entry name" value="Restriction endonuclease-like"/>
    <property type="match status" value="1"/>
</dbReference>
<dbReference type="InterPro" id="IPR006697">
    <property type="entry name" value="RecC"/>
</dbReference>
<dbReference type="GO" id="GO:0009338">
    <property type="term" value="C:exodeoxyribonuclease V complex"/>
    <property type="evidence" value="ECO:0007669"/>
    <property type="project" value="InterPro"/>
</dbReference>
<organism evidence="11 12">
    <name type="scientific">Candidatus Desulfaltia bathyphila</name>
    <dbReference type="NCBI Taxonomy" id="2841697"/>
    <lineage>
        <taxon>Bacteria</taxon>
        <taxon>Pseudomonadati</taxon>
        <taxon>Thermodesulfobacteriota</taxon>
        <taxon>Desulfobacteria</taxon>
        <taxon>Desulfobacterales</taxon>
        <taxon>Desulfobacterales incertae sedis</taxon>
        <taxon>Candidatus Desulfaltia</taxon>
    </lineage>
</organism>
<dbReference type="PANTHER" id="PTHR30591">
    <property type="entry name" value="RECBCD ENZYME SUBUNIT RECC"/>
    <property type="match status" value="1"/>
</dbReference>
<evidence type="ECO:0000313" key="11">
    <source>
        <dbReference type="EMBL" id="MBC8199113.1"/>
    </source>
</evidence>
<dbReference type="Gene3D" id="3.40.50.300">
    <property type="entry name" value="P-loop containing nucleotide triphosphate hydrolases"/>
    <property type="match status" value="2"/>
</dbReference>
<evidence type="ECO:0000256" key="9">
    <source>
        <dbReference type="ARBA" id="ARBA00023204"/>
    </source>
</evidence>
<keyword evidence="4" id="KW-0378">Hydrolase</keyword>
<feature type="domain" description="RecC C-terminal" evidence="10">
    <location>
        <begin position="849"/>
        <end position="975"/>
    </location>
</feature>
<reference evidence="11 12" key="1">
    <citation type="submission" date="2020-08" db="EMBL/GenBank/DDBJ databases">
        <title>Bridging the membrane lipid divide: bacteria of the FCB group superphylum have the potential to synthesize archaeal ether lipids.</title>
        <authorList>
            <person name="Villanueva L."/>
            <person name="Von Meijenfeldt F.A.B."/>
            <person name="Westbye A.B."/>
            <person name="Yadav S."/>
            <person name="Hopmans E.C."/>
            <person name="Dutilh B.E."/>
            <person name="Sinninghe Damste J.S."/>
        </authorList>
    </citation>
    <scope>NUCLEOTIDE SEQUENCE [LARGE SCALE GENOMIC DNA]</scope>
    <source>
        <strain evidence="11">NIOZ-UU82</strain>
    </source>
</reference>
<keyword evidence="5" id="KW-0347">Helicase</keyword>
<sequence length="1210" mass="140708">MSIQLYFSNRLDKLAEQFALMVDLENRRKENVFKAPLVIAPNANLIKWLQLVLAKKRFICMNMDFQFLETGLWSLLANLDTEKLNPKLLDNDCLQMLLLYALQNLDENRIQFEPINHYLLNPDNIKRPDYTVRLWQLSEKFARLFQEYEFNRWDMIQKWRQNKVLPKGMELCQQKLYLLTNKLRDKLFNKSNSFYLSMMEYADRLLAGKSEKKKIAVNGNNFVHFFGLSQISPFHLQLIGRLKDYYEIFIYAFNPSREFWEDIKTPQEKRWILRKNLTKLAIKSEEKDQGELFVQDDNELLSLWGKPGRESIRLLCELTDYDFHACFAKEKTPATVLQRIQSDILTLPSKKAGPKQDRSLQIVACPGIYREVETVYNSILYNLEQDNGLQLTDIAILVPDISKYKFVFDSVFNRSPKSLSYNLVDSHAEIESIFGRGVLSIFDFATGRFSRREVFDLILNPCFMSKWKIGFEEIRAWAYWAQELNIFHDFDQRSKKEKGYCESPYYTWKQGLQRLRLSRIMSNPVESKKAVSGSFKHFQDIVPYFDLNTGDVHLMEKFCIVIEKLNNVAIYLNDVPLSGKEWNGRFLEACDELLDIPSDFAGETEVKHSLINALDNLQFYDAISEDDEDSKLDIEMIKEFIKSRLSSISGGYGDYLTGGVTISALQPMRPIPFKIVYVLGMEEGSFPGKAESSSLDLRLLKRRIGDISQPERNCYIFLEMLLSTRDKLYISYISKDLQKDRILQPCSVVNQLRRYIEGEILPAGQLLQTAEIPLKGSSNRYLDKDSVNECFDVMVNYSMADRLTYYRENKLWRHVKEKALKNDLNNAAAFYPDLKHEIEAVEDEDIIAEKITLKQLKKFLEDPVSQSIKHNLGIYDEKESVEEIVLSEDEPFYSDFPIDYRLKMEPLKQWLDSFFSSKGNNADAKEIEEIYNLAYNNFLRQSKTPEGLFAALDKNELKDEVLKKAETISSVLKGIRSSNALYRAFYIGEPEDDYSLRISQGVVKYFSPLTLTVKATNSRSEDIQRKVELHGQLPWVWKENGDEWHALVLSGSYNKPGKKPDKYILEPVLFYVFSLCGVESSKWIGNRGITFHIVYNEQVRSVKYSIDKKLALDYLADLLSDYLSQKELQWMPFKDATSGDVKPHEIAENKITEDIKTYFQIQLAEALSKDDADLIKLAKPEIPSNAFDKARQRFKIFFNHINGNEGKAYS</sequence>
<dbReference type="PANTHER" id="PTHR30591:SF1">
    <property type="entry name" value="RECBCD ENZYME SUBUNIT RECC"/>
    <property type="match status" value="1"/>
</dbReference>
<keyword evidence="7" id="KW-0067">ATP-binding</keyword>
<keyword evidence="8" id="KW-0238">DNA-binding</keyword>
<dbReference type="GO" id="GO:0005524">
    <property type="term" value="F:ATP binding"/>
    <property type="evidence" value="ECO:0007669"/>
    <property type="project" value="UniProtKB-KW"/>
</dbReference>
<evidence type="ECO:0000256" key="5">
    <source>
        <dbReference type="ARBA" id="ARBA00022806"/>
    </source>
</evidence>
<keyword evidence="9" id="KW-0234">DNA repair</keyword>
<dbReference type="GO" id="GO:0006310">
    <property type="term" value="P:DNA recombination"/>
    <property type="evidence" value="ECO:0007669"/>
    <property type="project" value="TreeGrafter"/>
</dbReference>
<dbReference type="InterPro" id="IPR041500">
    <property type="entry name" value="RecC_C"/>
</dbReference>
<evidence type="ECO:0000256" key="8">
    <source>
        <dbReference type="ARBA" id="ARBA00023125"/>
    </source>
</evidence>
<comment type="caution">
    <text evidence="11">The sequence shown here is derived from an EMBL/GenBank/DDBJ whole genome shotgun (WGS) entry which is preliminary data.</text>
</comment>
<dbReference type="GO" id="GO:0003677">
    <property type="term" value="F:DNA binding"/>
    <property type="evidence" value="ECO:0007669"/>
    <property type="project" value="UniProtKB-KW"/>
</dbReference>
<dbReference type="Gene3D" id="1.10.10.160">
    <property type="match status" value="1"/>
</dbReference>
<keyword evidence="3" id="KW-0227">DNA damage</keyword>
<keyword evidence="1" id="KW-0540">Nuclease</keyword>
<dbReference type="AlphaFoldDB" id="A0A8J6N5M2"/>
<dbReference type="SUPFAM" id="SSF52540">
    <property type="entry name" value="P-loop containing nucleoside triphosphate hydrolases"/>
    <property type="match status" value="2"/>
</dbReference>
<name>A0A8J6N5M2_9BACT</name>
<dbReference type="Pfam" id="PF04257">
    <property type="entry name" value="Exonuc_V_gamma"/>
    <property type="match status" value="1"/>
</dbReference>
<dbReference type="GO" id="GO:0004386">
    <property type="term" value="F:helicase activity"/>
    <property type="evidence" value="ECO:0007669"/>
    <property type="project" value="UniProtKB-KW"/>
</dbReference>